<gene>
    <name evidence="1" type="ORF">ACFFTO_28790</name>
</gene>
<protein>
    <submittedName>
        <fullName evidence="1">DUF2397 domain-containing protein</fullName>
    </submittedName>
</protein>
<name>A0ABV5UCU6_9PSEU</name>
<proteinExistence type="predicted"/>
<sequence>MVDDEMPEAEVSAELWSVLLPGQELVPAYLTSRFAAQYRVIVEVLLAEQDTRLTGLSHDEVATGVRDHLAARVSSETVDRLLAPEVLHLDARMDRLVQWQVVTRWQEPARSGEDFLRRRDRYQLTPRAAALHLFWSSADDAEDGAGDLTLAPRAIHERLAAFAEAIRQAVYTTAATEFQQVGAMHQAMATAARGWQRALAHALSGGPDAGKQDLLWQTLSSYIGMWGEQVDVHTPRIAQLLVELDPLLTPEVWRGCARAALDTEVSEEIVLSQAQRWEHTWEALGSWFRGADGQARKLRRQLRDLVAPWARNMNLLLDTGGAVTRRAELLALAVAIERAPDDEAAWRLWDTAATAFSARHLLLAPDSVDEHELSWSRVPPAPVTARFREQGARAAVGRRTRIPDYTTGKAEARRARLAAQAARAGAEAGLRQRSGTDVAGWSELTDAELDLLLEFIGVVRRTRSETAVTGDGRWQITLRRPSSEADTTMLQAGSGSMATLNWHFRMEPA</sequence>
<evidence type="ECO:0000313" key="2">
    <source>
        <dbReference type="Proteomes" id="UP001589535"/>
    </source>
</evidence>
<dbReference type="InterPro" id="IPR013493">
    <property type="entry name" value="CHP02677"/>
</dbReference>
<evidence type="ECO:0000313" key="1">
    <source>
        <dbReference type="EMBL" id="MFB9688195.1"/>
    </source>
</evidence>
<keyword evidence="2" id="KW-1185">Reference proteome</keyword>
<dbReference type="Proteomes" id="UP001589535">
    <property type="component" value="Unassembled WGS sequence"/>
</dbReference>
<dbReference type="EMBL" id="JBHMBK010000024">
    <property type="protein sequence ID" value="MFB9688195.1"/>
    <property type="molecule type" value="Genomic_DNA"/>
</dbReference>
<comment type="caution">
    <text evidence="1">The sequence shown here is derived from an EMBL/GenBank/DDBJ whole genome shotgun (WGS) entry which is preliminary data.</text>
</comment>
<dbReference type="RefSeq" id="WP_378199791.1">
    <property type="nucleotide sequence ID" value="NZ_JBHMBK010000024.1"/>
</dbReference>
<accession>A0ABV5UCU6</accession>
<dbReference type="Pfam" id="PF09660">
    <property type="entry name" value="DUF2397"/>
    <property type="match status" value="1"/>
</dbReference>
<organism evidence="1 2">
    <name type="scientific">Amycolatopsis plumensis</name>
    <dbReference type="NCBI Taxonomy" id="236508"/>
    <lineage>
        <taxon>Bacteria</taxon>
        <taxon>Bacillati</taxon>
        <taxon>Actinomycetota</taxon>
        <taxon>Actinomycetes</taxon>
        <taxon>Pseudonocardiales</taxon>
        <taxon>Pseudonocardiaceae</taxon>
        <taxon>Amycolatopsis</taxon>
    </lineage>
</organism>
<reference evidence="1 2" key="1">
    <citation type="submission" date="2024-09" db="EMBL/GenBank/DDBJ databases">
        <authorList>
            <person name="Sun Q."/>
            <person name="Mori K."/>
        </authorList>
    </citation>
    <scope>NUCLEOTIDE SEQUENCE [LARGE SCALE GENOMIC DNA]</scope>
    <source>
        <strain evidence="1 2">JCM 13852</strain>
    </source>
</reference>